<dbReference type="InterPro" id="IPR052893">
    <property type="entry name" value="TCS_response_regulator"/>
</dbReference>
<evidence type="ECO:0000259" key="2">
    <source>
        <dbReference type="PROSITE" id="PS50110"/>
    </source>
</evidence>
<dbReference type="Proteomes" id="UP000258707">
    <property type="component" value="Chromosome"/>
</dbReference>
<accession>A0A346PFW0</accession>
<dbReference type="EMBL" id="CP024047">
    <property type="protein sequence ID" value="AXR78405.1"/>
    <property type="molecule type" value="Genomic_DNA"/>
</dbReference>
<evidence type="ECO:0000256" key="1">
    <source>
        <dbReference type="PROSITE-ProRule" id="PRU00169"/>
    </source>
</evidence>
<dbReference type="Pfam" id="PF00072">
    <property type="entry name" value="Response_reg"/>
    <property type="match status" value="1"/>
</dbReference>
<dbReference type="KEGG" id="nan:AArc1_2087"/>
<sequence length="159" mass="17627">MDDRERGTDPTREIEPSDVADILLVDQSPGDVRLIEEGFADGSIVNQVHAVADGESALEFLRKEGEYEDAPSPKLILLDLHLPKLSGEALLAELEDDPDFRQTPVIVLTSSSAEEDVVRSYDMNANAYIQKPVEPMDFVTIARAIEDFWLALVELPCTE</sequence>
<evidence type="ECO:0000313" key="4">
    <source>
        <dbReference type="Proteomes" id="UP000258707"/>
    </source>
</evidence>
<dbReference type="InterPro" id="IPR001789">
    <property type="entry name" value="Sig_transdc_resp-reg_receiver"/>
</dbReference>
<dbReference type="PANTHER" id="PTHR44520:SF2">
    <property type="entry name" value="RESPONSE REGULATOR RCP1"/>
    <property type="match status" value="1"/>
</dbReference>
<feature type="modified residue" description="4-aspartylphosphate" evidence="1">
    <location>
        <position position="79"/>
    </location>
</feature>
<dbReference type="GeneID" id="37638875"/>
<keyword evidence="1" id="KW-0597">Phosphoprotein</keyword>
<dbReference type="InterPro" id="IPR011006">
    <property type="entry name" value="CheY-like_superfamily"/>
</dbReference>
<feature type="domain" description="Response regulatory" evidence="2">
    <location>
        <begin position="21"/>
        <end position="146"/>
    </location>
</feature>
<protein>
    <submittedName>
        <fullName evidence="3">Rec domain</fullName>
    </submittedName>
</protein>
<dbReference type="CDD" id="cd17557">
    <property type="entry name" value="REC_Rcp-like"/>
    <property type="match status" value="1"/>
</dbReference>
<dbReference type="GO" id="GO:0000160">
    <property type="term" value="P:phosphorelay signal transduction system"/>
    <property type="evidence" value="ECO:0007669"/>
    <property type="project" value="InterPro"/>
</dbReference>
<dbReference type="AlphaFoldDB" id="A0A346PFW0"/>
<reference evidence="4" key="1">
    <citation type="submission" date="2017-10" db="EMBL/GenBank/DDBJ databases">
        <title>Phenotypic and genomic properties of facultatively anaerobic sulfur-reducing natronoarchaea from hypersaline soda lakes.</title>
        <authorList>
            <person name="Sorokin D.Y."/>
            <person name="Kublanov I.V."/>
            <person name="Roman P."/>
            <person name="Sinninghe Damste J.S."/>
            <person name="Golyshin P.N."/>
            <person name="Rojo D."/>
            <person name="Ciordia S."/>
            <person name="Mena Md.C."/>
            <person name="Ferrer M."/>
            <person name="Messina E."/>
            <person name="Smedile F."/>
            <person name="La Spada G."/>
            <person name="La Cono V."/>
            <person name="Yakimov M.M."/>
        </authorList>
    </citation>
    <scope>NUCLEOTIDE SEQUENCE [LARGE SCALE GENOMIC DNA]</scope>
    <source>
        <strain evidence="4">AArc1</strain>
    </source>
</reference>
<dbReference type="RefSeq" id="WP_117364481.1">
    <property type="nucleotide sequence ID" value="NZ_CP024047.1"/>
</dbReference>
<organism evidence="3 4">
    <name type="scientific">Natrarchaeobaculum sulfurireducens</name>
    <dbReference type="NCBI Taxonomy" id="2044521"/>
    <lineage>
        <taxon>Archaea</taxon>
        <taxon>Methanobacteriati</taxon>
        <taxon>Methanobacteriota</taxon>
        <taxon>Stenosarchaea group</taxon>
        <taxon>Halobacteria</taxon>
        <taxon>Halobacteriales</taxon>
        <taxon>Natrialbaceae</taxon>
        <taxon>Natrarchaeobaculum</taxon>
    </lineage>
</organism>
<dbReference type="PROSITE" id="PS50110">
    <property type="entry name" value="RESPONSE_REGULATORY"/>
    <property type="match status" value="1"/>
</dbReference>
<name>A0A346PFW0_9EURY</name>
<proteinExistence type="predicted"/>
<dbReference type="SMART" id="SM00448">
    <property type="entry name" value="REC"/>
    <property type="match status" value="1"/>
</dbReference>
<dbReference type="PANTHER" id="PTHR44520">
    <property type="entry name" value="RESPONSE REGULATOR RCP1-RELATED"/>
    <property type="match status" value="1"/>
</dbReference>
<evidence type="ECO:0000313" key="3">
    <source>
        <dbReference type="EMBL" id="AXR78405.1"/>
    </source>
</evidence>
<dbReference type="SUPFAM" id="SSF52172">
    <property type="entry name" value="CheY-like"/>
    <property type="match status" value="1"/>
</dbReference>
<dbReference type="Gene3D" id="3.40.50.2300">
    <property type="match status" value="1"/>
</dbReference>
<gene>
    <name evidence="3" type="ORF">AArc1_2087</name>
</gene>